<dbReference type="PIRSF" id="PIRSF005295">
    <property type="entry name" value="UCP005295_TatD"/>
    <property type="match status" value="1"/>
</dbReference>
<dbReference type="PANTHER" id="PTHR42658:SF1">
    <property type="entry name" value="HYDROLASE TATD"/>
    <property type="match status" value="1"/>
</dbReference>
<organism evidence="2 3">
    <name type="scientific">Archaeoglobus sulfaticallidus PM70-1</name>
    <dbReference type="NCBI Taxonomy" id="387631"/>
    <lineage>
        <taxon>Archaea</taxon>
        <taxon>Methanobacteriati</taxon>
        <taxon>Methanobacteriota</taxon>
        <taxon>Archaeoglobi</taxon>
        <taxon>Archaeoglobales</taxon>
        <taxon>Archaeoglobaceae</taxon>
        <taxon>Archaeoglobus</taxon>
    </lineage>
</organism>
<dbReference type="GO" id="GO:0046872">
    <property type="term" value="F:metal ion binding"/>
    <property type="evidence" value="ECO:0007669"/>
    <property type="project" value="UniProtKB-KW"/>
</dbReference>
<evidence type="ECO:0000313" key="3">
    <source>
        <dbReference type="Proteomes" id="UP000013307"/>
    </source>
</evidence>
<dbReference type="SUPFAM" id="SSF51556">
    <property type="entry name" value="Metallo-dependent hydrolases"/>
    <property type="match status" value="1"/>
</dbReference>
<accession>N0BKD8</accession>
<dbReference type="Proteomes" id="UP000013307">
    <property type="component" value="Chromosome"/>
</dbReference>
<dbReference type="InterPro" id="IPR001130">
    <property type="entry name" value="TatD-like"/>
</dbReference>
<proteinExistence type="inferred from homology"/>
<dbReference type="STRING" id="387631.Asulf_00616"/>
<dbReference type="GO" id="GO:0016788">
    <property type="term" value="F:hydrolase activity, acting on ester bonds"/>
    <property type="evidence" value="ECO:0007669"/>
    <property type="project" value="UniProtKB-UniRule"/>
</dbReference>
<gene>
    <name evidence="2" type="ORF">Asulf_00616</name>
</gene>
<dbReference type="GeneID" id="15392259"/>
<keyword evidence="1" id="KW-0479">Metal-binding</keyword>
<keyword evidence="3" id="KW-1185">Reference proteome</keyword>
<dbReference type="OrthoDB" id="359310at2157"/>
<sequence>MKIYDTHTHSEGRSAGELVEMAEKGIVKVNTCAFYPVKPLYGETMIDLFRKLEEFEPYRGKKAGIDIYPAIGIHPRCIPENWEKVKGKILGYLENARIIGEIGLETANELEREVLKAQLEVAKKFDIPCIIHTPRSNKTEVTRTVLDVLEKVSFPEELAVIDHVSPETVGEVLKRYHAGLTVEEGKLNEKQVLEIVESYGAERVMLNSDNGFGSADYLSTYKTVKFLECRISKEDLTKTAYENAKKFFRV</sequence>
<dbReference type="RefSeq" id="WP_015590234.1">
    <property type="nucleotide sequence ID" value="NC_021169.1"/>
</dbReference>
<name>N0BKD8_9EURY</name>
<dbReference type="PANTHER" id="PTHR42658">
    <property type="entry name" value="HYDROLASE TATD"/>
    <property type="match status" value="1"/>
</dbReference>
<dbReference type="InterPro" id="IPR012022">
    <property type="entry name" value="UCP005295"/>
</dbReference>
<dbReference type="Gene3D" id="3.20.20.140">
    <property type="entry name" value="Metal-dependent hydrolases"/>
    <property type="match status" value="1"/>
</dbReference>
<keyword evidence="1 2" id="KW-0378">Hydrolase</keyword>
<dbReference type="AlphaFoldDB" id="N0BKD8"/>
<dbReference type="KEGG" id="ast:Asulf_00616"/>
<protein>
    <submittedName>
        <fullName evidence="2">Putative metal-dependent hydrolases with the TIM-barrel fold</fullName>
    </submittedName>
</protein>
<dbReference type="EMBL" id="CP005290">
    <property type="protein sequence ID" value="AGK60635.1"/>
    <property type="molecule type" value="Genomic_DNA"/>
</dbReference>
<dbReference type="Pfam" id="PF01026">
    <property type="entry name" value="TatD_DNase"/>
    <property type="match status" value="1"/>
</dbReference>
<evidence type="ECO:0000313" key="2">
    <source>
        <dbReference type="EMBL" id="AGK60635.1"/>
    </source>
</evidence>
<dbReference type="eggNOG" id="arCOG00892">
    <property type="taxonomic scope" value="Archaea"/>
</dbReference>
<comment type="similarity">
    <text evidence="1">Belongs to the metallo-dependent hydrolases superfamily.</text>
</comment>
<evidence type="ECO:0000256" key="1">
    <source>
        <dbReference type="PIRNR" id="PIRNR005295"/>
    </source>
</evidence>
<dbReference type="HOGENOM" id="CLU_061552_1_0_2"/>
<dbReference type="InterPro" id="IPR032466">
    <property type="entry name" value="Metal_Hydrolase"/>
</dbReference>
<reference evidence="2 3" key="1">
    <citation type="journal article" date="2013" name="Genome Announc.">
        <title>Complete Genome Sequence of the Thermophilic and Facultatively Chemolithoautotrophic Sulfate Reducer Archaeoglobus sulfaticallidus Strain PM70-1T.</title>
        <authorList>
            <person name="Stokke R."/>
            <person name="Hocking W.P."/>
            <person name="Steinsbu B.O."/>
            <person name="Steen I.H."/>
        </authorList>
    </citation>
    <scope>NUCLEOTIDE SEQUENCE [LARGE SCALE GENOMIC DNA]</scope>
    <source>
        <strain evidence="2">PM70-1</strain>
    </source>
</reference>